<keyword evidence="3" id="KW-1185">Reference proteome</keyword>
<reference evidence="2 3" key="1">
    <citation type="submission" date="2014-11" db="EMBL/GenBank/DDBJ databases">
        <title>Draft genome sequence of Kirrobacter mercurialis.</title>
        <authorList>
            <person name="Coil D.A."/>
            <person name="Eisen J.A."/>
        </authorList>
    </citation>
    <scope>NUCLEOTIDE SEQUENCE [LARGE SCALE GENOMIC DNA]</scope>
    <source>
        <strain evidence="2 3">Coronado</strain>
    </source>
</reference>
<evidence type="ECO:0000313" key="3">
    <source>
        <dbReference type="Proteomes" id="UP000030988"/>
    </source>
</evidence>
<dbReference type="NCBIfam" id="TIGR02742">
    <property type="entry name" value="TrbC_Ftype"/>
    <property type="match status" value="1"/>
</dbReference>
<organism evidence="2 3">
    <name type="scientific">Croceibacterium mercuriale</name>
    <dbReference type="NCBI Taxonomy" id="1572751"/>
    <lineage>
        <taxon>Bacteria</taxon>
        <taxon>Pseudomonadati</taxon>
        <taxon>Pseudomonadota</taxon>
        <taxon>Alphaproteobacteria</taxon>
        <taxon>Sphingomonadales</taxon>
        <taxon>Erythrobacteraceae</taxon>
        <taxon>Croceibacterium</taxon>
    </lineage>
</organism>
<name>A0A0B2BWW0_9SPHN</name>
<evidence type="ECO:0000313" key="2">
    <source>
        <dbReference type="EMBL" id="KHL24325.1"/>
    </source>
</evidence>
<gene>
    <name evidence="2" type="ORF">PK98_14965</name>
</gene>
<dbReference type="InterPro" id="IPR019106">
    <property type="entry name" value="T4SS_TrbC"/>
</dbReference>
<dbReference type="Pfam" id="PF09673">
    <property type="entry name" value="TrbC_Ftype"/>
    <property type="match status" value="1"/>
</dbReference>
<accession>A0A0B2BWW0</accession>
<dbReference type="EMBL" id="JTDN01000003">
    <property type="protein sequence ID" value="KHL24325.1"/>
    <property type="molecule type" value="Genomic_DNA"/>
</dbReference>
<feature type="chain" id="PRO_5002068792" description="Pilus assembly protein" evidence="1">
    <location>
        <begin position="23"/>
        <end position="244"/>
    </location>
</feature>
<comment type="caution">
    <text evidence="2">The sequence shown here is derived from an EMBL/GenBank/DDBJ whole genome shotgun (WGS) entry which is preliminary data.</text>
</comment>
<dbReference type="STRING" id="1572751.PK98_14965"/>
<dbReference type="Proteomes" id="UP000030988">
    <property type="component" value="Unassembled WGS sequence"/>
</dbReference>
<dbReference type="InterPro" id="IPR014113">
    <property type="entry name" value="T4SS_TrbC_subgr"/>
</dbReference>
<evidence type="ECO:0000256" key="1">
    <source>
        <dbReference type="SAM" id="SignalP"/>
    </source>
</evidence>
<evidence type="ECO:0008006" key="4">
    <source>
        <dbReference type="Google" id="ProtNLM"/>
    </source>
</evidence>
<proteinExistence type="predicted"/>
<feature type="signal peptide" evidence="1">
    <location>
        <begin position="1"/>
        <end position="22"/>
    </location>
</feature>
<protein>
    <recommendedName>
        <fullName evidence="4">Pilus assembly protein</fullName>
    </recommendedName>
</protein>
<keyword evidence="1" id="KW-0732">Signal</keyword>
<dbReference type="AlphaFoldDB" id="A0A0B2BWW0"/>
<sequence length="244" mass="25256">MRKALVPAFAMLACGAFSAVVAQSIEGLDLGAIESRAAEHAAEAQALFEFATANAEVQQEDAREVVDAGHDAMRGVDPGMGGDSAGPVDFDAMLAGAQGLNAAPEGAPLFIAFASLSMPEDALRRLIADTTRAGGVVVFRGLSAGSPQAFMQGIQKVVDQQGASNMAIDPRLFRAFGVDRVPTYVALSRSFEPCDQLVCTSQTPPYDKISGNVSAQYALTTFVEGNGPGAAVSRTALTNLGRTS</sequence>